<feature type="non-terminal residue" evidence="1">
    <location>
        <position position="208"/>
    </location>
</feature>
<accession>A0A0A9XKP0</accession>
<name>A0A0A9XKP0_LYGHE</name>
<sequence length="208" mass="23791">MLQILETLCRSSSAVRASESTLMQQSILRILQPSTVACVLYTAHDDVRTTLLRLLQFTTFPHNSQLRTILLLLLRAAVSRSLVWCETTSVTLMRTVHTLVQRHPMVVSHTLHCALFHAMLHHVHRNSHFYIHYCAQTLILCTLQLHSQFHTHATFIVLCHTSLSHHSRVRYECVSCICRLLQVASIHPLLLLQAMYKKSLLVLNGKLS</sequence>
<reference evidence="1" key="2">
    <citation type="submission" date="2014-07" db="EMBL/GenBank/DDBJ databases">
        <authorList>
            <person name="Hull J."/>
        </authorList>
    </citation>
    <scope>NUCLEOTIDE SEQUENCE</scope>
</reference>
<reference evidence="1" key="1">
    <citation type="journal article" date="2014" name="PLoS ONE">
        <title>Transcriptome-Based Identification of ABC Transporters in the Western Tarnished Plant Bug Lygus hesperus.</title>
        <authorList>
            <person name="Hull J.J."/>
            <person name="Chaney K."/>
            <person name="Geib S.M."/>
            <person name="Fabrick J.A."/>
            <person name="Brent C.S."/>
            <person name="Walsh D."/>
            <person name="Lavine L.C."/>
        </authorList>
    </citation>
    <scope>NUCLEOTIDE SEQUENCE</scope>
</reference>
<proteinExistence type="predicted"/>
<protein>
    <submittedName>
        <fullName evidence="1">BTB/POZ and MATH domain-containing protein 6</fullName>
    </submittedName>
</protein>
<gene>
    <name evidence="1" type="primary">BPM6</name>
    <name evidence="1" type="ORF">CM83_102781</name>
</gene>
<evidence type="ECO:0000313" key="1">
    <source>
        <dbReference type="EMBL" id="JAG17665.1"/>
    </source>
</evidence>
<organism evidence="1">
    <name type="scientific">Lygus hesperus</name>
    <name type="common">Western plant bug</name>
    <dbReference type="NCBI Taxonomy" id="30085"/>
    <lineage>
        <taxon>Eukaryota</taxon>
        <taxon>Metazoa</taxon>
        <taxon>Ecdysozoa</taxon>
        <taxon>Arthropoda</taxon>
        <taxon>Hexapoda</taxon>
        <taxon>Insecta</taxon>
        <taxon>Pterygota</taxon>
        <taxon>Neoptera</taxon>
        <taxon>Paraneoptera</taxon>
        <taxon>Hemiptera</taxon>
        <taxon>Heteroptera</taxon>
        <taxon>Panheteroptera</taxon>
        <taxon>Cimicomorpha</taxon>
        <taxon>Miridae</taxon>
        <taxon>Mirini</taxon>
        <taxon>Lygus</taxon>
    </lineage>
</organism>
<dbReference type="AlphaFoldDB" id="A0A0A9XKP0"/>
<dbReference type="EMBL" id="GBHO01025939">
    <property type="protein sequence ID" value="JAG17665.1"/>
    <property type="molecule type" value="Transcribed_RNA"/>
</dbReference>